<dbReference type="NCBIfam" id="TIGR01593">
    <property type="entry name" value="holin_tox_secr"/>
    <property type="match status" value="1"/>
</dbReference>
<dbReference type="GO" id="GO:0016020">
    <property type="term" value="C:membrane"/>
    <property type="evidence" value="ECO:0007669"/>
    <property type="project" value="UniProtKB-SubCell"/>
</dbReference>
<accession>A0A6N2R6H2</accession>
<proteinExistence type="predicted"/>
<keyword evidence="4 5" id="KW-0472">Membrane</keyword>
<dbReference type="AlphaFoldDB" id="A0A6N2R6H2"/>
<evidence type="ECO:0000256" key="1">
    <source>
        <dbReference type="ARBA" id="ARBA00004141"/>
    </source>
</evidence>
<keyword evidence="2 5" id="KW-0812">Transmembrane</keyword>
<dbReference type="EMBL" id="CACRSL010000003">
    <property type="protein sequence ID" value="VYS76366.1"/>
    <property type="molecule type" value="Genomic_DNA"/>
</dbReference>
<organism evidence="6">
    <name type="scientific">uncultured Anaerotruncus sp</name>
    <dbReference type="NCBI Taxonomy" id="905011"/>
    <lineage>
        <taxon>Bacteria</taxon>
        <taxon>Bacillati</taxon>
        <taxon>Bacillota</taxon>
        <taxon>Clostridia</taxon>
        <taxon>Eubacteriales</taxon>
        <taxon>Oscillospiraceae</taxon>
        <taxon>Anaerotruncus</taxon>
        <taxon>environmental samples</taxon>
    </lineage>
</organism>
<feature type="transmembrane region" description="Helical" evidence="5">
    <location>
        <begin position="36"/>
        <end position="54"/>
    </location>
</feature>
<sequence length="145" mass="15551">MAYLRVNSYGSFGRAFSSLAAALGTCANFLLGGWDLMVQALIAFMALDFVLGFAASVKNHTTDSQVMFWGGVNKVLVLGLVGVGVVLDGLLGVGEPYIRTAVIWFYIARELLSILENYGKLGNNIPPILKTVLVQLQDKGGQGHE</sequence>
<feature type="transmembrane region" description="Helical" evidence="5">
    <location>
        <begin position="66"/>
        <end position="87"/>
    </location>
</feature>
<comment type="subcellular location">
    <subcellularLocation>
        <location evidence="1">Membrane</location>
        <topology evidence="1">Multi-pass membrane protein</topology>
    </subcellularLocation>
</comment>
<protein>
    <submittedName>
        <fullName evidence="6">Holin family protein</fullName>
    </submittedName>
</protein>
<name>A0A6N2R6H2_9FIRM</name>
<feature type="transmembrane region" description="Helical" evidence="5">
    <location>
        <begin position="12"/>
        <end position="30"/>
    </location>
</feature>
<dbReference type="Pfam" id="PF05105">
    <property type="entry name" value="Phage_holin_4_1"/>
    <property type="match status" value="1"/>
</dbReference>
<dbReference type="InterPro" id="IPR006480">
    <property type="entry name" value="Phage_holin_4_1"/>
</dbReference>
<evidence type="ECO:0000256" key="3">
    <source>
        <dbReference type="ARBA" id="ARBA00022989"/>
    </source>
</evidence>
<evidence type="ECO:0000256" key="4">
    <source>
        <dbReference type="ARBA" id="ARBA00023136"/>
    </source>
</evidence>
<keyword evidence="3 5" id="KW-1133">Transmembrane helix</keyword>
<evidence type="ECO:0000256" key="5">
    <source>
        <dbReference type="SAM" id="Phobius"/>
    </source>
</evidence>
<gene>
    <name evidence="6" type="ORF">AULFYP135_00258</name>
</gene>
<reference evidence="6" key="1">
    <citation type="submission" date="2019-11" db="EMBL/GenBank/DDBJ databases">
        <authorList>
            <person name="Feng L."/>
        </authorList>
    </citation>
    <scope>NUCLEOTIDE SEQUENCE</scope>
    <source>
        <strain evidence="6">AundefinedLFYP135</strain>
    </source>
</reference>
<evidence type="ECO:0000256" key="2">
    <source>
        <dbReference type="ARBA" id="ARBA00022692"/>
    </source>
</evidence>
<evidence type="ECO:0000313" key="6">
    <source>
        <dbReference type="EMBL" id="VYS76366.1"/>
    </source>
</evidence>